<dbReference type="KEGG" id="hch:HCH_02664"/>
<proteinExistence type="predicted"/>
<dbReference type="RefSeq" id="WP_011396521.1">
    <property type="nucleotide sequence ID" value="NC_007645.1"/>
</dbReference>
<dbReference type="OrthoDB" id="6194422at2"/>
<protein>
    <recommendedName>
        <fullName evidence="2">DUF6160 domain-containing protein</fullName>
    </recommendedName>
</protein>
<reference evidence="3 4" key="1">
    <citation type="journal article" date="2005" name="Nucleic Acids Res.">
        <title>Genomic blueprint of Hahella chejuensis, a marine microbe producing an algicidal agent.</title>
        <authorList>
            <person name="Jeong H."/>
            <person name="Yim J.H."/>
            <person name="Lee C."/>
            <person name="Choi S.-H."/>
            <person name="Park Y.K."/>
            <person name="Yoon S.H."/>
            <person name="Hur C.-G."/>
            <person name="Kang H.-Y."/>
            <person name="Kim D."/>
            <person name="Lee H.H."/>
            <person name="Park K.H."/>
            <person name="Park S.-H."/>
            <person name="Park H.-S."/>
            <person name="Lee H.K."/>
            <person name="Oh T.K."/>
            <person name="Kim J.F."/>
        </authorList>
    </citation>
    <scope>NUCLEOTIDE SEQUENCE [LARGE SCALE GENOMIC DNA]</scope>
    <source>
        <strain evidence="3 4">KCTC 2396</strain>
    </source>
</reference>
<evidence type="ECO:0000313" key="3">
    <source>
        <dbReference type="EMBL" id="ABC29452.1"/>
    </source>
</evidence>
<feature type="domain" description="DUF6160" evidence="2">
    <location>
        <begin position="1"/>
        <end position="81"/>
    </location>
</feature>
<dbReference type="Proteomes" id="UP000000238">
    <property type="component" value="Chromosome"/>
</dbReference>
<feature type="signal peptide" evidence="1">
    <location>
        <begin position="1"/>
        <end position="22"/>
    </location>
</feature>
<evidence type="ECO:0000313" key="4">
    <source>
        <dbReference type="Proteomes" id="UP000000238"/>
    </source>
</evidence>
<gene>
    <name evidence="3" type="ordered locus">HCH_02664</name>
</gene>
<organism evidence="3 4">
    <name type="scientific">Hahella chejuensis (strain KCTC 2396)</name>
    <dbReference type="NCBI Taxonomy" id="349521"/>
    <lineage>
        <taxon>Bacteria</taxon>
        <taxon>Pseudomonadati</taxon>
        <taxon>Pseudomonadota</taxon>
        <taxon>Gammaproteobacteria</taxon>
        <taxon>Oceanospirillales</taxon>
        <taxon>Hahellaceae</taxon>
        <taxon>Hahella</taxon>
    </lineage>
</organism>
<keyword evidence="1" id="KW-0732">Signal</keyword>
<dbReference type="InterPro" id="IPR046158">
    <property type="entry name" value="DUF6160"/>
</dbReference>
<dbReference type="EMBL" id="CP000155">
    <property type="protein sequence ID" value="ABC29452.1"/>
    <property type="molecule type" value="Genomic_DNA"/>
</dbReference>
<dbReference type="STRING" id="349521.HCH_02664"/>
<name>Q2SIS2_HAHCH</name>
<accession>Q2SIS2</accession>
<dbReference type="AlphaFoldDB" id="Q2SIS2"/>
<evidence type="ECO:0000259" key="2">
    <source>
        <dbReference type="Pfam" id="PF19657"/>
    </source>
</evidence>
<dbReference type="HOGENOM" id="CLU_1466266_0_0_6"/>
<feature type="chain" id="PRO_5004215481" description="DUF6160 domain-containing protein" evidence="1">
    <location>
        <begin position="23"/>
        <end position="184"/>
    </location>
</feature>
<evidence type="ECO:0000256" key="1">
    <source>
        <dbReference type="SAM" id="SignalP"/>
    </source>
</evidence>
<sequence>MKGLKKLVLVSAIAAAPLAAQAELKAVDDAVLADVSGQSGLVIEAGFGSLTYSDIAVIADSDWDTDAGIHIDAFKWEVDVEAWDSASNATLGASTGALGGFIAKDISINGSVDVTIDALADAATLGTTNLGGIGITFANSDINMRVGDMGVYLNQTGLGQVNSMGSVEIIGMNLDGLELVVHGN</sequence>
<dbReference type="Pfam" id="PF19657">
    <property type="entry name" value="DUF6160"/>
    <property type="match status" value="1"/>
</dbReference>
<keyword evidence="4" id="KW-1185">Reference proteome</keyword>